<evidence type="ECO:0000313" key="2">
    <source>
        <dbReference type="EMBL" id="PXV80142.1"/>
    </source>
</evidence>
<comment type="caution">
    <text evidence="2">The sequence shown here is derived from an EMBL/GenBank/DDBJ whole genome shotgun (WGS) entry which is preliminary data.</text>
</comment>
<keyword evidence="3" id="KW-1185">Reference proteome</keyword>
<dbReference type="InterPro" id="IPR036188">
    <property type="entry name" value="FAD/NAD-bd_sf"/>
</dbReference>
<dbReference type="Pfam" id="PF13738">
    <property type="entry name" value="Pyr_redox_3"/>
    <property type="match status" value="1"/>
</dbReference>
<organism evidence="2 3">
    <name type="scientific">Nitrosomonas eutropha</name>
    <dbReference type="NCBI Taxonomy" id="916"/>
    <lineage>
        <taxon>Bacteria</taxon>
        <taxon>Pseudomonadati</taxon>
        <taxon>Pseudomonadota</taxon>
        <taxon>Betaproteobacteria</taxon>
        <taxon>Nitrosomonadales</taxon>
        <taxon>Nitrosomonadaceae</taxon>
        <taxon>Nitrosomonas</taxon>
    </lineage>
</organism>
<dbReference type="InterPro" id="IPR000960">
    <property type="entry name" value="Flavin_mOase"/>
</dbReference>
<name>A0ABX5M926_9PROT</name>
<gene>
    <name evidence="2" type="ORF">C8R14_1186</name>
</gene>
<dbReference type="EMBL" id="QICQ01000018">
    <property type="protein sequence ID" value="PXV80142.1"/>
    <property type="molecule type" value="Genomic_DNA"/>
</dbReference>
<dbReference type="InterPro" id="IPR050982">
    <property type="entry name" value="Auxin_biosynth/cation_transpt"/>
</dbReference>
<dbReference type="PRINTS" id="PR00368">
    <property type="entry name" value="FADPNR"/>
</dbReference>
<proteinExistence type="predicted"/>
<dbReference type="PIRSF" id="PIRSF000332">
    <property type="entry name" value="FMO"/>
    <property type="match status" value="1"/>
</dbReference>
<reference evidence="2 3" key="1">
    <citation type="submission" date="2018-04" db="EMBL/GenBank/DDBJ databases">
        <title>Active sludge and wastewater microbial communities from Klosterneuburg, Austria.</title>
        <authorList>
            <person name="Wagner M."/>
        </authorList>
    </citation>
    <scope>NUCLEOTIDE SEQUENCE [LARGE SCALE GENOMIC DNA]</scope>
    <source>
        <strain evidence="2 3">Nm 57</strain>
    </source>
</reference>
<protein>
    <submittedName>
        <fullName evidence="2">Flavoprotein involved in K+ transport</fullName>
    </submittedName>
</protein>
<dbReference type="PANTHER" id="PTHR43539:SF78">
    <property type="entry name" value="FLAVIN-CONTAINING MONOOXYGENASE"/>
    <property type="match status" value="1"/>
</dbReference>
<accession>A0ABX5M926</accession>
<evidence type="ECO:0000256" key="1">
    <source>
        <dbReference type="ARBA" id="ARBA00023002"/>
    </source>
</evidence>
<dbReference type="RefSeq" id="WP_011633536.1">
    <property type="nucleotide sequence ID" value="NZ_FNYF01000002.1"/>
</dbReference>
<dbReference type="PANTHER" id="PTHR43539">
    <property type="entry name" value="FLAVIN-BINDING MONOOXYGENASE-LIKE PROTEIN (AFU_ORTHOLOGUE AFUA_4G09220)"/>
    <property type="match status" value="1"/>
</dbReference>
<evidence type="ECO:0000313" key="3">
    <source>
        <dbReference type="Proteomes" id="UP000247780"/>
    </source>
</evidence>
<dbReference type="Gene3D" id="3.50.50.60">
    <property type="entry name" value="FAD/NAD(P)-binding domain"/>
    <property type="match status" value="1"/>
</dbReference>
<dbReference type="SUPFAM" id="SSF51905">
    <property type="entry name" value="FAD/NAD(P)-binding domain"/>
    <property type="match status" value="2"/>
</dbReference>
<dbReference type="PRINTS" id="PR00469">
    <property type="entry name" value="PNDRDTASEII"/>
</dbReference>
<keyword evidence="1" id="KW-0560">Oxidoreductase</keyword>
<dbReference type="Proteomes" id="UP000247780">
    <property type="component" value="Unassembled WGS sequence"/>
</dbReference>
<sequence>MNTSDIHDVAIVGAGPAGLSAAHELTKAGFTPLVLERTPAVGDVWRNHYDGLRLNTGRFCSALPGNKFPLSAGGWPSRDEVVALLENMPERGGFTVQTSIEIEKIRYGHERDIWQITSIDNQQFESRAVVIATGTNRIPVIPEWEGKNTFAGKIIHSSQFKNAQEYADKHVLVVGSGNSSAEIASRLAEYASSVIMSVRTPPQLLPKSILGIPFVGLGIVLRQLPNSLADSVLSFLRRTMIGDLSAYGLPSPTMSTLKQYAINNVVPILYRPFVDDIRAGRIKIVGPIQKISGGTVEVLSAIPAAQNTNPGTTTLQPDIIVAGTGFRTGFPELIQIPGITDEKGRAKIAGDQEFPDAPRLYFIGQVNPLSGQLNEIRLEADKIARKLSQQLGTRQEN</sequence>